<protein>
    <recommendedName>
        <fullName evidence="1">DUF397 domain-containing protein</fullName>
    </recommendedName>
</protein>
<proteinExistence type="predicted"/>
<dbReference type="Pfam" id="PF04149">
    <property type="entry name" value="DUF397"/>
    <property type="match status" value="1"/>
</dbReference>
<accession>A0A8J7GFD1</accession>
<keyword evidence="3" id="KW-1185">Reference proteome</keyword>
<organism evidence="2 3">
    <name type="scientific">Longispora fulva</name>
    <dbReference type="NCBI Taxonomy" id="619741"/>
    <lineage>
        <taxon>Bacteria</taxon>
        <taxon>Bacillati</taxon>
        <taxon>Actinomycetota</taxon>
        <taxon>Actinomycetes</taxon>
        <taxon>Micromonosporales</taxon>
        <taxon>Micromonosporaceae</taxon>
        <taxon>Longispora</taxon>
    </lineage>
</organism>
<dbReference type="InterPro" id="IPR007278">
    <property type="entry name" value="DUF397"/>
</dbReference>
<dbReference type="EMBL" id="JADOUF010000001">
    <property type="protein sequence ID" value="MBG6137799.1"/>
    <property type="molecule type" value="Genomic_DNA"/>
</dbReference>
<evidence type="ECO:0000313" key="3">
    <source>
        <dbReference type="Proteomes" id="UP000622552"/>
    </source>
</evidence>
<comment type="caution">
    <text evidence="2">The sequence shown here is derived from an EMBL/GenBank/DDBJ whole genome shotgun (WGS) entry which is preliminary data.</text>
</comment>
<evidence type="ECO:0000313" key="2">
    <source>
        <dbReference type="EMBL" id="MBG6137799.1"/>
    </source>
</evidence>
<dbReference type="Proteomes" id="UP000622552">
    <property type="component" value="Unassembled WGS sequence"/>
</dbReference>
<reference evidence="2" key="1">
    <citation type="submission" date="2020-11" db="EMBL/GenBank/DDBJ databases">
        <title>Sequencing the genomes of 1000 actinobacteria strains.</title>
        <authorList>
            <person name="Klenk H.-P."/>
        </authorList>
    </citation>
    <scope>NUCLEOTIDE SEQUENCE</scope>
    <source>
        <strain evidence="2">DSM 45356</strain>
    </source>
</reference>
<sequence length="62" mass="6508">MDLVFRKSSKSTDHGECVEVAVDDAGRAHLRDSKDPHGPVLAGFAPGDWAAFTAAVKSGRLG</sequence>
<name>A0A8J7GFD1_9ACTN</name>
<dbReference type="RefSeq" id="WP_197004621.1">
    <property type="nucleotide sequence ID" value="NZ_BONS01000024.1"/>
</dbReference>
<dbReference type="AlphaFoldDB" id="A0A8J7GFD1"/>
<feature type="domain" description="DUF397" evidence="1">
    <location>
        <begin position="4"/>
        <end position="57"/>
    </location>
</feature>
<evidence type="ECO:0000259" key="1">
    <source>
        <dbReference type="Pfam" id="PF04149"/>
    </source>
</evidence>
<gene>
    <name evidence="2" type="ORF">IW245_003993</name>
</gene>